<sequence>MNFSTALKAIVPSQDQVGLRRAWYCAIVFFTITLIISINRYFTFYTSYDQGLFNQVFWNNLHGRWFESSLTSGNSVATIQDGVTPTVSFVHLGQHLVLDFLLWLPLYALFPHPLTLSFLQVALMTVGGLMLYALARHYLAPQLSVWITASYYSAIAVAGSTIANFYEHCQIPLFAFGTLLALEKKQWVWFWICVVLVLGVREEAGIILFGIGVYLLLSRRHPWIGLALCILSFSYVAFVTNFVQPRFSTDVSRLYLAARFRQFVNSDNPTTLQVLWGMITHPAELAESLFTPVDRRINYLASQWLSLAFVPAVSGAAWTVSGFPLISLFAQSGVTALAVNIRYAVAVVPGVFYGAILWWSRNPQKFTPKFRRWWKVAMILSVLFMLSGNPHRTFSFMIPDSFRPWVFVPLTRQWEHAGHIYNVIRNVPKDASVTTTTHLIPQLSTRRAIVRLPLIEIYDDRNQKVQLEYAIADLWQLKEYSKAFKDSQFYLTKTLPLLEKLVNEKQYGVLQVEDGVVMIAKGQPSNPAMLAEWQKLAASLK</sequence>
<feature type="transmembrane region" description="Helical" evidence="1">
    <location>
        <begin position="304"/>
        <end position="329"/>
    </location>
</feature>
<feature type="transmembrane region" description="Helical" evidence="1">
    <location>
        <begin position="372"/>
        <end position="388"/>
    </location>
</feature>
<evidence type="ECO:0008006" key="4">
    <source>
        <dbReference type="Google" id="ProtNLM"/>
    </source>
</evidence>
<protein>
    <recommendedName>
        <fullName evidence="4">DUF2079 domain-containing protein</fullName>
    </recommendedName>
</protein>
<dbReference type="Pfam" id="PF09852">
    <property type="entry name" value="DUF2079"/>
    <property type="match status" value="1"/>
</dbReference>
<dbReference type="EMBL" id="AP018203">
    <property type="protein sequence ID" value="BAY56813.1"/>
    <property type="molecule type" value="Genomic_DNA"/>
</dbReference>
<keyword evidence="3" id="KW-1185">Reference proteome</keyword>
<gene>
    <name evidence="2" type="ORF">NIES2135_36530</name>
</gene>
<organism evidence="2 3">
    <name type="scientific">Leptolyngbya boryana NIES-2135</name>
    <dbReference type="NCBI Taxonomy" id="1973484"/>
    <lineage>
        <taxon>Bacteria</taxon>
        <taxon>Bacillati</taxon>
        <taxon>Cyanobacteriota</taxon>
        <taxon>Cyanophyceae</taxon>
        <taxon>Leptolyngbyales</taxon>
        <taxon>Leptolyngbyaceae</taxon>
        <taxon>Leptolyngbya group</taxon>
        <taxon>Leptolyngbya</taxon>
    </lineage>
</organism>
<feature type="transmembrane region" description="Helical" evidence="1">
    <location>
        <begin position="92"/>
        <end position="110"/>
    </location>
</feature>
<accession>A0A1Z4JJH2</accession>
<feature type="transmembrane region" description="Helical" evidence="1">
    <location>
        <begin position="187"/>
        <end position="217"/>
    </location>
</feature>
<feature type="transmembrane region" description="Helical" evidence="1">
    <location>
        <begin position="145"/>
        <end position="166"/>
    </location>
</feature>
<reference evidence="2 3" key="1">
    <citation type="submission" date="2017-06" db="EMBL/GenBank/DDBJ databases">
        <title>Genome sequencing of cyanobaciteial culture collection at National Institute for Environmental Studies (NIES).</title>
        <authorList>
            <person name="Hirose Y."/>
            <person name="Shimura Y."/>
            <person name="Fujisawa T."/>
            <person name="Nakamura Y."/>
            <person name="Kawachi M."/>
        </authorList>
    </citation>
    <scope>NUCLEOTIDE SEQUENCE [LARGE SCALE GENOMIC DNA]</scope>
    <source>
        <strain evidence="2 3">NIES-2135</strain>
    </source>
</reference>
<evidence type="ECO:0000256" key="1">
    <source>
        <dbReference type="SAM" id="Phobius"/>
    </source>
</evidence>
<evidence type="ECO:0000313" key="2">
    <source>
        <dbReference type="EMBL" id="BAY56813.1"/>
    </source>
</evidence>
<keyword evidence="1" id="KW-0812">Transmembrane</keyword>
<dbReference type="AlphaFoldDB" id="A0A1Z4JJH2"/>
<evidence type="ECO:0000313" key="3">
    <source>
        <dbReference type="Proteomes" id="UP000217895"/>
    </source>
</evidence>
<feature type="transmembrane region" description="Helical" evidence="1">
    <location>
        <begin position="341"/>
        <end position="360"/>
    </location>
</feature>
<feature type="transmembrane region" description="Helical" evidence="1">
    <location>
        <begin position="117"/>
        <end position="139"/>
    </location>
</feature>
<keyword evidence="1" id="KW-1133">Transmembrane helix</keyword>
<feature type="transmembrane region" description="Helical" evidence="1">
    <location>
        <begin position="223"/>
        <end position="243"/>
    </location>
</feature>
<proteinExistence type="predicted"/>
<name>A0A1Z4JJH2_LEPBY</name>
<dbReference type="InterPro" id="IPR018650">
    <property type="entry name" value="STSV1_Orf64"/>
</dbReference>
<keyword evidence="1" id="KW-0472">Membrane</keyword>
<dbReference type="Proteomes" id="UP000217895">
    <property type="component" value="Chromosome"/>
</dbReference>
<feature type="transmembrane region" description="Helical" evidence="1">
    <location>
        <begin position="21"/>
        <end position="42"/>
    </location>
</feature>